<dbReference type="EMBL" id="BAABGP010000021">
    <property type="protein sequence ID" value="GAA4489145.1"/>
    <property type="molecule type" value="Genomic_DNA"/>
</dbReference>
<proteinExistence type="predicted"/>
<keyword evidence="3" id="KW-1185">Reference proteome</keyword>
<feature type="compositionally biased region" description="Basic residues" evidence="1">
    <location>
        <begin position="94"/>
        <end position="104"/>
    </location>
</feature>
<accession>A0ABP8PM61</accession>
<comment type="caution">
    <text evidence="2">The sequence shown here is derived from an EMBL/GenBank/DDBJ whole genome shotgun (WGS) entry which is preliminary data.</text>
</comment>
<protein>
    <submittedName>
        <fullName evidence="2">Uncharacterized protein</fullName>
    </submittedName>
</protein>
<feature type="region of interest" description="Disordered" evidence="1">
    <location>
        <begin position="94"/>
        <end position="142"/>
    </location>
</feature>
<feature type="compositionally biased region" description="Basic and acidic residues" evidence="1">
    <location>
        <begin position="122"/>
        <end position="132"/>
    </location>
</feature>
<name>A0ABP8PM61_9MICO</name>
<reference evidence="3" key="1">
    <citation type="journal article" date="2019" name="Int. J. Syst. Evol. Microbiol.">
        <title>The Global Catalogue of Microorganisms (GCM) 10K type strain sequencing project: providing services to taxonomists for standard genome sequencing and annotation.</title>
        <authorList>
            <consortium name="The Broad Institute Genomics Platform"/>
            <consortium name="The Broad Institute Genome Sequencing Center for Infectious Disease"/>
            <person name="Wu L."/>
            <person name="Ma J."/>
        </authorList>
    </citation>
    <scope>NUCLEOTIDE SEQUENCE [LARGE SCALE GENOMIC DNA]</scope>
    <source>
        <strain evidence="3">JCM 17839</strain>
    </source>
</reference>
<dbReference type="Proteomes" id="UP001500731">
    <property type="component" value="Unassembled WGS sequence"/>
</dbReference>
<organism evidence="2 3">
    <name type="scientific">Microbacterium panaciterrae</name>
    <dbReference type="NCBI Taxonomy" id="985759"/>
    <lineage>
        <taxon>Bacteria</taxon>
        <taxon>Bacillati</taxon>
        <taxon>Actinomycetota</taxon>
        <taxon>Actinomycetes</taxon>
        <taxon>Micrococcales</taxon>
        <taxon>Microbacteriaceae</taxon>
        <taxon>Microbacterium</taxon>
    </lineage>
</organism>
<evidence type="ECO:0000256" key="1">
    <source>
        <dbReference type="SAM" id="MobiDB-lite"/>
    </source>
</evidence>
<feature type="compositionally biased region" description="Low complexity" evidence="1">
    <location>
        <begin position="105"/>
        <end position="114"/>
    </location>
</feature>
<evidence type="ECO:0000313" key="3">
    <source>
        <dbReference type="Proteomes" id="UP001500731"/>
    </source>
</evidence>
<gene>
    <name evidence="2" type="ORF">GCM10023171_29630</name>
</gene>
<evidence type="ECO:0000313" key="2">
    <source>
        <dbReference type="EMBL" id="GAA4489145.1"/>
    </source>
</evidence>
<sequence length="160" mass="18054">MDLNYAMSYRITTLEIEQAAIRAERARMAAEHGEQIVRRDGLLRRVLRGIAARGAARRSAGTARVARRAARATRPTALPAETGSPPARCAIWRQRSRRGHRLPRRAAPTSSSAARHTRRDRIRCAGHPDCRGHPHRGRHPHCREQCARHRGAECRCRVAR</sequence>